<dbReference type="NCBIfam" id="TIGR04020">
    <property type="entry name" value="seco_metab_LLM"/>
    <property type="match status" value="1"/>
</dbReference>
<feature type="domain" description="Luciferase-like" evidence="3">
    <location>
        <begin position="31"/>
        <end position="337"/>
    </location>
</feature>
<evidence type="ECO:0000256" key="2">
    <source>
        <dbReference type="ARBA" id="ARBA00023033"/>
    </source>
</evidence>
<evidence type="ECO:0000313" key="5">
    <source>
        <dbReference type="Proteomes" id="UP000061569"/>
    </source>
</evidence>
<dbReference type="GO" id="GO:0005829">
    <property type="term" value="C:cytosol"/>
    <property type="evidence" value="ECO:0007669"/>
    <property type="project" value="TreeGrafter"/>
</dbReference>
<gene>
    <name evidence="4" type="ORF">GLE_2519</name>
</gene>
<reference evidence="4 5" key="1">
    <citation type="submission" date="2015-11" db="EMBL/GenBank/DDBJ databases">
        <title>Genome sequences of Lysobacter enzymogenes strain C3 and Lysobacter antibioticus ATCC 29479.</title>
        <authorList>
            <person name="Kobayashi D.Y."/>
        </authorList>
    </citation>
    <scope>NUCLEOTIDE SEQUENCE [LARGE SCALE GENOMIC DNA]</scope>
    <source>
        <strain evidence="4 5">C3</strain>
    </source>
</reference>
<dbReference type="PANTHER" id="PTHR30137">
    <property type="entry name" value="LUCIFERASE-LIKE MONOOXYGENASE"/>
    <property type="match status" value="1"/>
</dbReference>
<protein>
    <submittedName>
        <fullName evidence="4">Luciferase-like monooxygenase</fullName>
    </submittedName>
</protein>
<dbReference type="Gene3D" id="3.20.20.30">
    <property type="entry name" value="Luciferase-like domain"/>
    <property type="match status" value="1"/>
</dbReference>
<dbReference type="InterPro" id="IPR036661">
    <property type="entry name" value="Luciferase-like_sf"/>
</dbReference>
<dbReference type="SUPFAM" id="SSF51679">
    <property type="entry name" value="Bacterial luciferase-like"/>
    <property type="match status" value="1"/>
</dbReference>
<evidence type="ECO:0000259" key="3">
    <source>
        <dbReference type="Pfam" id="PF00296"/>
    </source>
</evidence>
<dbReference type="KEGG" id="lez:GLE_2519"/>
<dbReference type="GO" id="GO:0004497">
    <property type="term" value="F:monooxygenase activity"/>
    <property type="evidence" value="ECO:0007669"/>
    <property type="project" value="UniProtKB-KW"/>
</dbReference>
<dbReference type="GO" id="GO:0016705">
    <property type="term" value="F:oxidoreductase activity, acting on paired donors, with incorporation or reduction of molecular oxygen"/>
    <property type="evidence" value="ECO:0007669"/>
    <property type="project" value="InterPro"/>
</dbReference>
<keyword evidence="1" id="KW-0560">Oxidoreductase</keyword>
<dbReference type="InterPro" id="IPR011251">
    <property type="entry name" value="Luciferase-like_dom"/>
</dbReference>
<dbReference type="AlphaFoldDB" id="A0A0S2DGW7"/>
<dbReference type="STRING" id="69.GLE_2519"/>
<sequence>MPALPPVPAALAAPRRRRQRERPARMKISLFFFGADSDQADKYRLLFDAVRFADAHGLYAAWVPERHFLRFGGLYGNPSVTAAAIAAMTSRLQIRAGSVVMPLHHPLEVAEAWSMIDHFSNGRAGIAIASGWHVNDFVLAPERYAQRGPIMLDSIELVQRLWRGESVEFANGEGVATPTAILPRPLRPDIPVWMTASSEDGCALAGERGFGLLTSNFGNNYSLDVLGRKVARYRAGARPGAQLTLMLHAYVGASAQDVAAHALPAMMEYLHSNIAMQASQDAGRGEDRGYAELQGRRERKFLQLRAAANINSELSFVGTVEDCVRRARTLQAAGVDEIACLIDFGIAYDATMAGLQRLAEVARRLA</sequence>
<dbReference type="PANTHER" id="PTHR30137:SF8">
    <property type="entry name" value="BLR5498 PROTEIN"/>
    <property type="match status" value="1"/>
</dbReference>
<keyword evidence="2 4" id="KW-0503">Monooxygenase</keyword>
<dbReference type="EMBL" id="CP013140">
    <property type="protein sequence ID" value="ALN57868.1"/>
    <property type="molecule type" value="Genomic_DNA"/>
</dbReference>
<name>A0A0S2DGW7_LYSEN</name>
<dbReference type="Pfam" id="PF00296">
    <property type="entry name" value="Bac_luciferase"/>
    <property type="match status" value="1"/>
</dbReference>
<evidence type="ECO:0000313" key="4">
    <source>
        <dbReference type="EMBL" id="ALN57868.1"/>
    </source>
</evidence>
<dbReference type="InterPro" id="IPR050766">
    <property type="entry name" value="Bact_Lucif_Oxidored"/>
</dbReference>
<proteinExistence type="predicted"/>
<dbReference type="InterPro" id="IPR024011">
    <property type="entry name" value="Biosynth_lucif-like_mOase_dom"/>
</dbReference>
<dbReference type="PATRIC" id="fig|69.6.peg.2482"/>
<accession>A0A0S2DGW7</accession>
<dbReference type="Proteomes" id="UP000061569">
    <property type="component" value="Chromosome"/>
</dbReference>
<evidence type="ECO:0000256" key="1">
    <source>
        <dbReference type="ARBA" id="ARBA00023002"/>
    </source>
</evidence>
<organism evidence="4 5">
    <name type="scientific">Lysobacter enzymogenes</name>
    <dbReference type="NCBI Taxonomy" id="69"/>
    <lineage>
        <taxon>Bacteria</taxon>
        <taxon>Pseudomonadati</taxon>
        <taxon>Pseudomonadota</taxon>
        <taxon>Gammaproteobacteria</taxon>
        <taxon>Lysobacterales</taxon>
        <taxon>Lysobacteraceae</taxon>
        <taxon>Lysobacter</taxon>
    </lineage>
</organism>